<evidence type="ECO:0000256" key="7">
    <source>
        <dbReference type="ARBA" id="ARBA00036320"/>
    </source>
</evidence>
<keyword evidence="4 9" id="KW-0720">Serine protease</keyword>
<dbReference type="EMBL" id="CP026251">
    <property type="protein sequence ID" value="AWP07529.1"/>
    <property type="molecule type" value="Genomic_DNA"/>
</dbReference>
<dbReference type="FunFam" id="2.40.10.10:FF:000005">
    <property type="entry name" value="Serine protease 37"/>
    <property type="match status" value="2"/>
</dbReference>
<dbReference type="PROSITE" id="PS00134">
    <property type="entry name" value="TRYPSIN_HIS"/>
    <property type="match status" value="2"/>
</dbReference>
<organism evidence="11 12">
    <name type="scientific">Scophthalmus maximus</name>
    <name type="common">Turbot</name>
    <name type="synonym">Psetta maxima</name>
    <dbReference type="NCBI Taxonomy" id="52904"/>
    <lineage>
        <taxon>Eukaryota</taxon>
        <taxon>Metazoa</taxon>
        <taxon>Chordata</taxon>
        <taxon>Craniata</taxon>
        <taxon>Vertebrata</taxon>
        <taxon>Euteleostomi</taxon>
        <taxon>Actinopterygii</taxon>
        <taxon>Neopterygii</taxon>
        <taxon>Teleostei</taxon>
        <taxon>Neoteleostei</taxon>
        <taxon>Acanthomorphata</taxon>
        <taxon>Carangaria</taxon>
        <taxon>Pleuronectiformes</taxon>
        <taxon>Pleuronectoidei</taxon>
        <taxon>Scophthalmidae</taxon>
        <taxon>Scophthalmus</taxon>
    </lineage>
</organism>
<protein>
    <recommendedName>
        <fullName evidence="8">trypsin</fullName>
        <ecNumber evidence="8">3.4.21.4</ecNumber>
    </recommendedName>
</protein>
<gene>
    <name evidence="11" type="ORF">SMAX5B_010432</name>
</gene>
<dbReference type="STRING" id="52904.ENSSMAP00000016521"/>
<dbReference type="InterPro" id="IPR033116">
    <property type="entry name" value="TRYPSIN_SER"/>
</dbReference>
<comment type="subcellular location">
    <subcellularLocation>
        <location evidence="1">Secreted</location>
        <location evidence="1">Extracellular space</location>
    </subcellularLocation>
</comment>
<proteinExistence type="predicted"/>
<evidence type="ECO:0000256" key="2">
    <source>
        <dbReference type="ARBA" id="ARBA00022670"/>
    </source>
</evidence>
<dbReference type="GO" id="GO:0006508">
    <property type="term" value="P:proteolysis"/>
    <property type="evidence" value="ECO:0007669"/>
    <property type="project" value="UniProtKB-KW"/>
</dbReference>
<keyword evidence="6" id="KW-1015">Disulfide bond</keyword>
<evidence type="ECO:0000256" key="8">
    <source>
        <dbReference type="ARBA" id="ARBA00038868"/>
    </source>
</evidence>
<evidence type="ECO:0000256" key="6">
    <source>
        <dbReference type="ARBA" id="ARBA00023157"/>
    </source>
</evidence>
<dbReference type="PANTHER" id="PTHR24271">
    <property type="entry name" value="KALLIKREIN-RELATED"/>
    <property type="match status" value="1"/>
</dbReference>
<evidence type="ECO:0000256" key="4">
    <source>
        <dbReference type="ARBA" id="ARBA00022825"/>
    </source>
</evidence>
<evidence type="ECO:0000256" key="9">
    <source>
        <dbReference type="RuleBase" id="RU363034"/>
    </source>
</evidence>
<dbReference type="EC" id="3.4.21.4" evidence="8"/>
<dbReference type="InterPro" id="IPR009003">
    <property type="entry name" value="Peptidase_S1_PA"/>
</dbReference>
<evidence type="ECO:0000256" key="5">
    <source>
        <dbReference type="ARBA" id="ARBA00023145"/>
    </source>
</evidence>
<evidence type="ECO:0000256" key="1">
    <source>
        <dbReference type="ARBA" id="ARBA00004239"/>
    </source>
</evidence>
<keyword evidence="3 9" id="KW-0378">Hydrolase</keyword>
<keyword evidence="2 9" id="KW-0645">Protease</keyword>
<dbReference type="Gene3D" id="2.40.10.10">
    <property type="entry name" value="Trypsin-like serine proteases"/>
    <property type="match status" value="4"/>
</dbReference>
<dbReference type="InterPro" id="IPR001254">
    <property type="entry name" value="Trypsin_dom"/>
</dbReference>
<sequence>MPFMALLLNEVKACGGILIDRSWVLTAAHCTDITKVWLGTHSIKAKEKKSRKVLKVKKSYPHPHYDPKTHANDLMLLKLESSVKETKTVKCLKVGNTNTDPAAGTHCTVAGWGRTNYSVPKMSDVLMSVNVTVIARVKCNSPEYYNSDPVITSSMICAGSDGKKETDTCRGDSGGPLLCGGALVGVTSFGIECGLIGNPGVYSYLSAKQLDWIKETMKKLLHQDDCVQYADSCVSMVRPHPLSSTHKDKSVHQGGFQCFSPSHQRERSEEMFHQRDFTVFLSCLALVIVQSSHGSEIIGGKEVEPHSLPFMALLQKDKPQCGGILIDRSWVLTAAHCTDMKKVLLGVHSIKADEKNSRQVIKVKKSYPHPCYDPVEHDNDLMLLKLGKSVKETKTVKCLKVGNTIKEPSAGTHCTVAGWGRTNNAVAKMSDVLMSVNVTVIARVTCNSPEYYNSKPVITSSMICAGSDGKKNTDTCRGDSGGPLLCGGALVGVTSFGIKCGLIKKPGVYSYLSAKQLHWIKMTMKKSDA</sequence>
<feature type="domain" description="Peptidase S1" evidence="10">
    <location>
        <begin position="297"/>
        <end position="525"/>
    </location>
</feature>
<dbReference type="PRINTS" id="PR00722">
    <property type="entry name" value="CHYMOTRYPSIN"/>
</dbReference>
<dbReference type="AlphaFoldDB" id="A0A2U9BVJ6"/>
<dbReference type="PROSITE" id="PS00135">
    <property type="entry name" value="TRYPSIN_SER"/>
    <property type="match status" value="2"/>
</dbReference>
<dbReference type="PANTHER" id="PTHR24271:SF52">
    <property type="entry name" value="GRANZYME K"/>
    <property type="match status" value="1"/>
</dbReference>
<dbReference type="GO" id="GO:0005576">
    <property type="term" value="C:extracellular region"/>
    <property type="evidence" value="ECO:0007669"/>
    <property type="project" value="UniProtKB-SubCell"/>
</dbReference>
<evidence type="ECO:0000313" key="12">
    <source>
        <dbReference type="Proteomes" id="UP000246464"/>
    </source>
</evidence>
<dbReference type="GO" id="GO:0004252">
    <property type="term" value="F:serine-type endopeptidase activity"/>
    <property type="evidence" value="ECO:0007669"/>
    <property type="project" value="UniProtKB-EC"/>
</dbReference>
<dbReference type="CDD" id="cd00190">
    <property type="entry name" value="Tryp_SPc"/>
    <property type="match status" value="2"/>
</dbReference>
<feature type="domain" description="Peptidase S1" evidence="10">
    <location>
        <begin position="1"/>
        <end position="218"/>
    </location>
</feature>
<evidence type="ECO:0000259" key="10">
    <source>
        <dbReference type="PROSITE" id="PS50240"/>
    </source>
</evidence>
<comment type="catalytic activity">
    <reaction evidence="7">
        <text>Preferential cleavage: Arg-|-Xaa, Lys-|-Xaa.</text>
        <dbReference type="EC" id="3.4.21.4"/>
    </reaction>
</comment>
<keyword evidence="5" id="KW-0865">Zymogen</keyword>
<dbReference type="Pfam" id="PF00089">
    <property type="entry name" value="Trypsin"/>
    <property type="match status" value="2"/>
</dbReference>
<dbReference type="SMART" id="SM00020">
    <property type="entry name" value="Tryp_SPc"/>
    <property type="match status" value="2"/>
</dbReference>
<dbReference type="InterPro" id="IPR001314">
    <property type="entry name" value="Peptidase_S1A"/>
</dbReference>
<reference evidence="11 12" key="1">
    <citation type="submission" date="2017-12" db="EMBL/GenBank/DDBJ databases">
        <title>Integrating genomic resources of turbot (Scophthalmus maximus) in depth evaluation of genetic and physical mapping variation across individuals.</title>
        <authorList>
            <person name="Martinez P."/>
        </authorList>
    </citation>
    <scope>NUCLEOTIDE SEQUENCE [LARGE SCALE GENOMIC DNA]</scope>
</reference>
<accession>A0A2U9BVJ6</accession>
<dbReference type="InterPro" id="IPR018114">
    <property type="entry name" value="TRYPSIN_HIS"/>
</dbReference>
<evidence type="ECO:0000256" key="3">
    <source>
        <dbReference type="ARBA" id="ARBA00022801"/>
    </source>
</evidence>
<dbReference type="InterPro" id="IPR043504">
    <property type="entry name" value="Peptidase_S1_PA_chymotrypsin"/>
</dbReference>
<dbReference type="PROSITE" id="PS50240">
    <property type="entry name" value="TRYPSIN_DOM"/>
    <property type="match status" value="2"/>
</dbReference>
<dbReference type="Proteomes" id="UP000246464">
    <property type="component" value="Chromosome 9"/>
</dbReference>
<dbReference type="SUPFAM" id="SSF50494">
    <property type="entry name" value="Trypsin-like serine proteases"/>
    <property type="match status" value="2"/>
</dbReference>
<evidence type="ECO:0000313" key="11">
    <source>
        <dbReference type="EMBL" id="AWP07529.1"/>
    </source>
</evidence>
<name>A0A2U9BVJ6_SCOMX</name>
<keyword evidence="12" id="KW-1185">Reference proteome</keyword>